<evidence type="ECO:0000313" key="1">
    <source>
        <dbReference type="EMBL" id="GAJ06663.1"/>
    </source>
</evidence>
<protein>
    <submittedName>
        <fullName evidence="1">Uncharacterized protein</fullName>
    </submittedName>
</protein>
<accession>X1TMU6</accession>
<comment type="caution">
    <text evidence="1">The sequence shown here is derived from an EMBL/GenBank/DDBJ whole genome shotgun (WGS) entry which is preliminary data.</text>
</comment>
<dbReference type="EMBL" id="BARW01030504">
    <property type="protein sequence ID" value="GAJ06663.1"/>
    <property type="molecule type" value="Genomic_DNA"/>
</dbReference>
<feature type="non-terminal residue" evidence="1">
    <location>
        <position position="1"/>
    </location>
</feature>
<dbReference type="InterPro" id="IPR003329">
    <property type="entry name" value="Cytidylyl_trans"/>
</dbReference>
<dbReference type="AlphaFoldDB" id="X1TMU6"/>
<organism evidence="1">
    <name type="scientific">marine sediment metagenome</name>
    <dbReference type="NCBI Taxonomy" id="412755"/>
    <lineage>
        <taxon>unclassified sequences</taxon>
        <taxon>metagenomes</taxon>
        <taxon>ecological metagenomes</taxon>
    </lineage>
</organism>
<sequence length="166" mass="19733">RYIDCAKEHGINKIIRITSDNVFIQPDLIKPLIKLEDSDYDYASYQIGNKNVVLTHWGFFGEFVTLKALEKAISKSSDKKDLEHVTYYIYNHPYDFNLSFLNVPPELERADIRLTIDIKEDFEICKEILNHLFRNNIEMNYKNILNYINNNPLLLERMKYNIKHSK</sequence>
<reference evidence="1" key="1">
    <citation type="journal article" date="2014" name="Front. Microbiol.">
        <title>High frequency of phylogenetically diverse reductive dehalogenase-homologous genes in deep subseafloor sedimentary metagenomes.</title>
        <authorList>
            <person name="Kawai M."/>
            <person name="Futagami T."/>
            <person name="Toyoda A."/>
            <person name="Takaki Y."/>
            <person name="Nishi S."/>
            <person name="Hori S."/>
            <person name="Arai W."/>
            <person name="Tsubouchi T."/>
            <person name="Morono Y."/>
            <person name="Uchiyama I."/>
            <person name="Ito T."/>
            <person name="Fujiyama A."/>
            <person name="Inagaki F."/>
            <person name="Takami H."/>
        </authorList>
    </citation>
    <scope>NUCLEOTIDE SEQUENCE</scope>
    <source>
        <strain evidence="1">Expedition CK06-06</strain>
    </source>
</reference>
<dbReference type="InterPro" id="IPR029044">
    <property type="entry name" value="Nucleotide-diphossugar_trans"/>
</dbReference>
<proteinExistence type="predicted"/>
<dbReference type="Gene3D" id="3.90.550.10">
    <property type="entry name" value="Spore Coat Polysaccharide Biosynthesis Protein SpsA, Chain A"/>
    <property type="match status" value="1"/>
</dbReference>
<gene>
    <name evidence="1" type="ORF">S12H4_48753</name>
</gene>
<dbReference type="Pfam" id="PF02348">
    <property type="entry name" value="CTP_transf_3"/>
    <property type="match status" value="1"/>
</dbReference>
<name>X1TMU6_9ZZZZ</name>